<evidence type="ECO:0000313" key="3">
    <source>
        <dbReference type="EMBL" id="AQS41561.1"/>
    </source>
</evidence>
<evidence type="ECO:0000313" key="4">
    <source>
        <dbReference type="Proteomes" id="UP000188912"/>
    </source>
</evidence>
<feature type="signal peptide" evidence="1">
    <location>
        <begin position="1"/>
        <end position="26"/>
    </location>
</feature>
<name>A0A1U9JUN0_9HYPH</name>
<keyword evidence="3" id="KW-0346">Stress response</keyword>
<dbReference type="EMBL" id="CP017315">
    <property type="protein sequence ID" value="AQS41561.1"/>
    <property type="molecule type" value="Genomic_DNA"/>
</dbReference>
<dbReference type="InterPro" id="IPR053147">
    <property type="entry name" value="Hsp_HslJ-like"/>
</dbReference>
<dbReference type="Proteomes" id="UP000188912">
    <property type="component" value="Chromosome"/>
</dbReference>
<feature type="domain" description="DUF306" evidence="2">
    <location>
        <begin position="40"/>
        <end position="139"/>
    </location>
</feature>
<dbReference type="PROSITE" id="PS51257">
    <property type="entry name" value="PROKAR_LIPOPROTEIN"/>
    <property type="match status" value="1"/>
</dbReference>
<evidence type="ECO:0000259" key="2">
    <source>
        <dbReference type="Pfam" id="PF03724"/>
    </source>
</evidence>
<dbReference type="Gene3D" id="2.40.128.270">
    <property type="match status" value="1"/>
</dbReference>
<dbReference type="AlphaFoldDB" id="A0A1U9JUN0"/>
<feature type="chain" id="PRO_5012120661" evidence="1">
    <location>
        <begin position="27"/>
        <end position="146"/>
    </location>
</feature>
<protein>
    <submittedName>
        <fullName evidence="3">Heat shock protein</fullName>
    </submittedName>
</protein>
<proteinExistence type="predicted"/>
<evidence type="ECO:0000256" key="1">
    <source>
        <dbReference type="SAM" id="SignalP"/>
    </source>
</evidence>
<dbReference type="InterPro" id="IPR038670">
    <property type="entry name" value="HslJ-like_sf"/>
</dbReference>
<gene>
    <name evidence="3" type="ORF">BHV28_08620</name>
</gene>
<dbReference type="KEGG" id="thd:BHV28_08620"/>
<dbReference type="InterPro" id="IPR005184">
    <property type="entry name" value="DUF306_Meta_HslJ"/>
</dbReference>
<accession>A0A1U9JUN0</accession>
<sequence>MSFFRQFISGCFAVGLAACFAVPSQAAPQKKPQAGQFAGKWIVALAGKAPVGNKPLVVELAPDGRVSGHSGCNGYGGTFKVDHNKITFSRMAATLMACPEPLMRQEHALYDAYTRVLRYESRHGKVILLDRKGKPVLTLSPYNHKR</sequence>
<reference evidence="3 4" key="1">
    <citation type="journal article" date="2010" name="Science">
        <title>Genomic comparison of the ants Camponotus floridanus and Harpegnathos saltator.</title>
        <authorList>
            <person name="Bonasio R."/>
            <person name="Zhang G."/>
            <person name="Ye C."/>
            <person name="Mutti N.S."/>
            <person name="Fang X."/>
            <person name="Qin N."/>
            <person name="Donahue G."/>
            <person name="Yang P."/>
            <person name="Li Q."/>
            <person name="Li C."/>
            <person name="Zhang P."/>
            <person name="Huang Z."/>
            <person name="Berger S.L."/>
            <person name="Reinberg D."/>
            <person name="Wang J."/>
            <person name="Liebig J."/>
        </authorList>
    </citation>
    <scope>NUCLEOTIDE SEQUENCE [LARGE SCALE GENOMIC DNA]</scope>
    <source>
        <strain evidence="3 4">Hsal</strain>
    </source>
</reference>
<dbReference type="Pfam" id="PF03724">
    <property type="entry name" value="META"/>
    <property type="match status" value="1"/>
</dbReference>
<keyword evidence="4" id="KW-1185">Reference proteome</keyword>
<reference evidence="3 4" key="2">
    <citation type="journal article" date="2016" name="Sci. Rep.">
        <title>The genome of Rhizobiales bacteria in predatory ants reveals urease gene functions but no genes for nitrogen fixation.</title>
        <authorList>
            <person name="Neuvonen M.M."/>
            <person name="Tamarit D."/>
            <person name="Naslund K."/>
            <person name="Liebig J."/>
            <person name="Feldhaar H."/>
            <person name="Moran N.A."/>
            <person name="Guy L."/>
            <person name="Andersson S.G."/>
        </authorList>
    </citation>
    <scope>NUCLEOTIDE SEQUENCE [LARGE SCALE GENOMIC DNA]</scope>
    <source>
        <strain evidence="3 4">Hsal</strain>
    </source>
</reference>
<dbReference type="PANTHER" id="PTHR35535:SF1">
    <property type="entry name" value="HEAT SHOCK PROTEIN HSLJ"/>
    <property type="match status" value="1"/>
</dbReference>
<keyword evidence="1" id="KW-0732">Signal</keyword>
<dbReference type="STRING" id="1902579.BHV28_08620"/>
<organism evidence="3 4">
    <name type="scientific">Candidatus Tokpelaia hoelldobleri</name>
    <dbReference type="NCBI Taxonomy" id="1902579"/>
    <lineage>
        <taxon>Bacteria</taxon>
        <taxon>Pseudomonadati</taxon>
        <taxon>Pseudomonadota</taxon>
        <taxon>Alphaproteobacteria</taxon>
        <taxon>Hyphomicrobiales</taxon>
        <taxon>Candidatus Tokpelaia</taxon>
    </lineage>
</organism>
<dbReference type="PANTHER" id="PTHR35535">
    <property type="entry name" value="HEAT SHOCK PROTEIN HSLJ"/>
    <property type="match status" value="1"/>
</dbReference>